<keyword evidence="2" id="KW-1185">Reference proteome</keyword>
<dbReference type="RefSeq" id="WP_144994669.1">
    <property type="nucleotide sequence ID" value="NZ_VNJK01000006.1"/>
</dbReference>
<proteinExistence type="predicted"/>
<reference evidence="1 2" key="1">
    <citation type="submission" date="2019-07" db="EMBL/GenBank/DDBJ databases">
        <authorList>
            <person name="Kim J."/>
        </authorList>
    </citation>
    <scope>NUCLEOTIDE SEQUENCE [LARGE SCALE GENOMIC DNA]</scope>
    <source>
        <strain evidence="1 2">N4</strain>
    </source>
</reference>
<dbReference type="AlphaFoldDB" id="A0A559IE85"/>
<comment type="caution">
    <text evidence="1">The sequence shown here is derived from an EMBL/GenBank/DDBJ whole genome shotgun (WGS) entry which is preliminary data.</text>
</comment>
<dbReference type="Proteomes" id="UP000318102">
    <property type="component" value="Unassembled WGS sequence"/>
</dbReference>
<gene>
    <name evidence="1" type="ORF">FPZ44_23715</name>
</gene>
<evidence type="ECO:0000313" key="1">
    <source>
        <dbReference type="EMBL" id="TVX85964.1"/>
    </source>
</evidence>
<dbReference type="EMBL" id="VNJK01000006">
    <property type="protein sequence ID" value="TVX85964.1"/>
    <property type="molecule type" value="Genomic_DNA"/>
</dbReference>
<evidence type="ECO:0000313" key="2">
    <source>
        <dbReference type="Proteomes" id="UP000318102"/>
    </source>
</evidence>
<accession>A0A559IE85</accession>
<sequence length="64" mass="7091">MAKYGVFVSFDLEVSFHELISKALHSFNSKPEIVAVRKVASSDLNISIDAFDGKNYITLISVEV</sequence>
<name>A0A559IE85_9BACL</name>
<protein>
    <submittedName>
        <fullName evidence="1">Uncharacterized protein</fullName>
    </submittedName>
</protein>
<organism evidence="1 2">
    <name type="scientific">Paenibacillus agilis</name>
    <dbReference type="NCBI Taxonomy" id="3020863"/>
    <lineage>
        <taxon>Bacteria</taxon>
        <taxon>Bacillati</taxon>
        <taxon>Bacillota</taxon>
        <taxon>Bacilli</taxon>
        <taxon>Bacillales</taxon>
        <taxon>Paenibacillaceae</taxon>
        <taxon>Paenibacillus</taxon>
    </lineage>
</organism>